<organism evidence="1 2">
    <name type="scientific">Paenibacillus gansuensis</name>
    <dbReference type="NCBI Taxonomy" id="306542"/>
    <lineage>
        <taxon>Bacteria</taxon>
        <taxon>Bacillati</taxon>
        <taxon>Bacillota</taxon>
        <taxon>Bacilli</taxon>
        <taxon>Bacillales</taxon>
        <taxon>Paenibacillaceae</taxon>
        <taxon>Paenibacillus</taxon>
    </lineage>
</organism>
<dbReference type="Gene3D" id="3.40.50.300">
    <property type="entry name" value="P-loop containing nucleotide triphosphate hydrolases"/>
    <property type="match status" value="2"/>
</dbReference>
<sequence>MNSPIVIGIAGGSGSGKTTLSRKIYDALTKYKVELIEMDRFYKHERVQSRSPFSNQVYEDFDHPDSIDSTSIQQKLSLIMKSGTSDIVIIEGFMLFHFETLKEMLDIKVYVDCPPDERLLRRVSKLAGWGIQEEDYSDYLQLIRTRHEQYVEPCKWHADIICNGLSQTSLAVDLISCYVSKQKPLK</sequence>
<dbReference type="Pfam" id="PF13238">
    <property type="entry name" value="AAA_18"/>
    <property type="match status" value="1"/>
</dbReference>
<dbReference type="InterPro" id="IPR027417">
    <property type="entry name" value="P-loop_NTPase"/>
</dbReference>
<dbReference type="SUPFAM" id="SSF52540">
    <property type="entry name" value="P-loop containing nucleoside triphosphate hydrolases"/>
    <property type="match status" value="1"/>
</dbReference>
<gene>
    <name evidence="1" type="ORF">ACFSUF_11860</name>
</gene>
<name>A0ABW5PDS0_9BACL</name>
<comment type="caution">
    <text evidence="1">The sequence shown here is derived from an EMBL/GenBank/DDBJ whole genome shotgun (WGS) entry which is preliminary data.</text>
</comment>
<reference evidence="2" key="1">
    <citation type="journal article" date="2019" name="Int. J. Syst. Evol. Microbiol.">
        <title>The Global Catalogue of Microorganisms (GCM) 10K type strain sequencing project: providing services to taxonomists for standard genome sequencing and annotation.</title>
        <authorList>
            <consortium name="The Broad Institute Genomics Platform"/>
            <consortium name="The Broad Institute Genome Sequencing Center for Infectious Disease"/>
            <person name="Wu L."/>
            <person name="Ma J."/>
        </authorList>
    </citation>
    <scope>NUCLEOTIDE SEQUENCE [LARGE SCALE GENOMIC DNA]</scope>
    <source>
        <strain evidence="2">KCTC 3950</strain>
    </source>
</reference>
<accession>A0ABW5PDS0</accession>
<keyword evidence="2" id="KW-1185">Reference proteome</keyword>
<protein>
    <submittedName>
        <fullName evidence="1">AAA family ATPase</fullName>
    </submittedName>
</protein>
<dbReference type="PANTHER" id="PTHR10285">
    <property type="entry name" value="URIDINE KINASE"/>
    <property type="match status" value="1"/>
</dbReference>
<dbReference type="RefSeq" id="WP_377603058.1">
    <property type="nucleotide sequence ID" value="NZ_JBHUME010000007.1"/>
</dbReference>
<dbReference type="PRINTS" id="PR00988">
    <property type="entry name" value="URIDINKINASE"/>
</dbReference>
<evidence type="ECO:0000313" key="1">
    <source>
        <dbReference type="EMBL" id="MFD2613120.1"/>
    </source>
</evidence>
<dbReference type="EMBL" id="JBHUME010000007">
    <property type="protein sequence ID" value="MFD2613120.1"/>
    <property type="molecule type" value="Genomic_DNA"/>
</dbReference>
<proteinExistence type="predicted"/>
<evidence type="ECO:0000313" key="2">
    <source>
        <dbReference type="Proteomes" id="UP001597541"/>
    </source>
</evidence>
<dbReference type="Proteomes" id="UP001597541">
    <property type="component" value="Unassembled WGS sequence"/>
</dbReference>